<dbReference type="RefSeq" id="WP_018358637.1">
    <property type="nucleotide sequence ID" value="NZ_CP197400.1"/>
</dbReference>
<feature type="domain" description="UDP N-acetylglucosamine O-acyltransferase C-terminal" evidence="1">
    <location>
        <begin position="178"/>
        <end position="259"/>
    </location>
</feature>
<keyword evidence="2" id="KW-0808">Transferase</keyword>
<dbReference type="InterPro" id="IPR037157">
    <property type="entry name" value="Acetyltransf_C_sf"/>
</dbReference>
<evidence type="ECO:0000313" key="3">
    <source>
        <dbReference type="Proteomes" id="UP000297225"/>
    </source>
</evidence>
<dbReference type="InterPro" id="IPR011004">
    <property type="entry name" value="Trimer_LpxA-like_sf"/>
</dbReference>
<keyword evidence="2" id="KW-0012">Acyltransferase</keyword>
<dbReference type="Pfam" id="PF00132">
    <property type="entry name" value="Hexapep"/>
    <property type="match status" value="2"/>
</dbReference>
<dbReference type="GO" id="GO:0008780">
    <property type="term" value="F:acyl-[acyl-carrier-protein]-UDP-N-acetylglucosamine O-acyltransferase activity"/>
    <property type="evidence" value="ECO:0007669"/>
    <property type="project" value="UniProtKB-EC"/>
</dbReference>
<sequence length="265" mass="28917">MSNNNSISPLAIVHPNAKIGNGVEIGPFCIVEDNVEVGDGTKLLSGAILRYGARIGKECTIHPYAVVGGEPQDLKFKGEDSVAIIGDRTTLREYVTISRGTASKGFTKVGSDVLIMAYAHVAHDCEVSDRVIIGNASQVAGEVEIDNQAILGGGTLVHQFVRIGAHAMIQGGTRVTKDIPPYTLIGREPAMYCGINIVGLRRRNYSKEQIYLINDIYRTLYNRGLNNTKAIEVIQEEYEEMPEKEIILDFLRNSQRGIVRGGSVD</sequence>
<dbReference type="Proteomes" id="UP000297225">
    <property type="component" value="Unassembled WGS sequence"/>
</dbReference>
<dbReference type="Pfam" id="PF13720">
    <property type="entry name" value="Acetyltransf_11"/>
    <property type="match status" value="1"/>
</dbReference>
<accession>A0A4Y8WNZ7</accession>
<dbReference type="EC" id="2.3.1.129" evidence="2"/>
<dbReference type="AlphaFoldDB" id="A0A4Y8WNZ7"/>
<dbReference type="InterPro" id="IPR010137">
    <property type="entry name" value="Lipid_A_LpxA"/>
</dbReference>
<dbReference type="GO" id="GO:0008610">
    <property type="term" value="P:lipid biosynthetic process"/>
    <property type="evidence" value="ECO:0007669"/>
    <property type="project" value="InterPro"/>
</dbReference>
<name>A0A4Y8WNZ7_9PORP</name>
<dbReference type="PANTHER" id="PTHR43480:SF1">
    <property type="entry name" value="ACYL-[ACYL-CARRIER-PROTEIN]--UDP-N-ACETYLGLUCOSAMINE O-ACYLTRANSFERASE, MITOCHONDRIAL-RELATED"/>
    <property type="match status" value="1"/>
</dbReference>
<dbReference type="NCBIfam" id="NF003657">
    <property type="entry name" value="PRK05289.1"/>
    <property type="match status" value="1"/>
</dbReference>
<evidence type="ECO:0000313" key="2">
    <source>
        <dbReference type="EMBL" id="TFH94599.1"/>
    </source>
</evidence>
<protein>
    <submittedName>
        <fullName evidence="2">Acyl-ACP--UDP-N-acetylglucosamine O-acyltransferase</fullName>
        <ecNumber evidence="2">2.3.1.129</ecNumber>
    </submittedName>
</protein>
<dbReference type="Gene3D" id="1.20.1180.10">
    <property type="entry name" value="Udp N-acetylglucosamine O-acyltransferase, C-terminal domain"/>
    <property type="match status" value="1"/>
</dbReference>
<dbReference type="InterPro" id="IPR001451">
    <property type="entry name" value="Hexapep"/>
</dbReference>
<keyword evidence="3" id="KW-1185">Reference proteome</keyword>
<dbReference type="PIRSF" id="PIRSF000456">
    <property type="entry name" value="UDP-GlcNAc_acltr"/>
    <property type="match status" value="1"/>
</dbReference>
<comment type="caution">
    <text evidence="2">The sequence shown here is derived from an EMBL/GenBank/DDBJ whole genome shotgun (WGS) entry which is preliminary data.</text>
</comment>
<dbReference type="PANTHER" id="PTHR43480">
    <property type="entry name" value="ACYL-[ACYL-CARRIER-PROTEIN]--UDP-N-ACETYLGLUCOSAMINE O-ACYLTRANSFERASE"/>
    <property type="match status" value="1"/>
</dbReference>
<dbReference type="InterPro" id="IPR029098">
    <property type="entry name" value="Acetyltransf_C"/>
</dbReference>
<dbReference type="STRING" id="1122973.GCA_000379925_01398"/>
<evidence type="ECO:0000259" key="1">
    <source>
        <dbReference type="Pfam" id="PF13720"/>
    </source>
</evidence>
<dbReference type="NCBIfam" id="TIGR01852">
    <property type="entry name" value="lipid_A_lpxA"/>
    <property type="match status" value="1"/>
</dbReference>
<dbReference type="GeneID" id="66797447"/>
<dbReference type="EMBL" id="SPNC01000103">
    <property type="protein sequence ID" value="TFH94599.1"/>
    <property type="molecule type" value="Genomic_DNA"/>
</dbReference>
<proteinExistence type="predicted"/>
<gene>
    <name evidence="2" type="primary">lpxA</name>
    <name evidence="2" type="ORF">E4P47_06800</name>
</gene>
<reference evidence="2 3" key="1">
    <citation type="submission" date="2019-03" db="EMBL/GenBank/DDBJ databases">
        <title>Porphyromonas levii Isolated from the Uterus of Dairy Cows.</title>
        <authorList>
            <person name="Francis A.M."/>
        </authorList>
    </citation>
    <scope>NUCLEOTIDE SEQUENCE [LARGE SCALE GENOMIC DNA]</scope>
    <source>
        <strain evidence="2 3">AF5678</strain>
    </source>
</reference>
<organism evidence="2 3">
    <name type="scientific">Porphyromonas levii</name>
    <dbReference type="NCBI Taxonomy" id="28114"/>
    <lineage>
        <taxon>Bacteria</taxon>
        <taxon>Pseudomonadati</taxon>
        <taxon>Bacteroidota</taxon>
        <taxon>Bacteroidia</taxon>
        <taxon>Bacteroidales</taxon>
        <taxon>Porphyromonadaceae</taxon>
        <taxon>Porphyromonas</taxon>
    </lineage>
</organism>
<dbReference type="OrthoDB" id="9807278at2"/>
<dbReference type="CDD" id="cd03351">
    <property type="entry name" value="LbH_UDP-GlcNAc_AT"/>
    <property type="match status" value="1"/>
</dbReference>
<dbReference type="Gene3D" id="2.160.10.10">
    <property type="entry name" value="Hexapeptide repeat proteins"/>
    <property type="match status" value="1"/>
</dbReference>
<dbReference type="SUPFAM" id="SSF51161">
    <property type="entry name" value="Trimeric LpxA-like enzymes"/>
    <property type="match status" value="1"/>
</dbReference>